<evidence type="ECO:0000256" key="1">
    <source>
        <dbReference type="ARBA" id="ARBA00007164"/>
    </source>
</evidence>
<dbReference type="EMBL" id="JAQZAO010000006">
    <property type="protein sequence ID" value="MDD7966680.1"/>
    <property type="molecule type" value="Genomic_DNA"/>
</dbReference>
<evidence type="ECO:0000256" key="8">
    <source>
        <dbReference type="SAM" id="MobiDB-lite"/>
    </source>
</evidence>
<name>A0ABT5SW34_9PSEU</name>
<dbReference type="RefSeq" id="WP_274201213.1">
    <property type="nucleotide sequence ID" value="NZ_JAQZAO010000006.1"/>
</dbReference>
<keyword evidence="9" id="KW-0812">Transmembrane</keyword>
<dbReference type="GO" id="GO:0004180">
    <property type="term" value="F:carboxypeptidase activity"/>
    <property type="evidence" value="ECO:0007669"/>
    <property type="project" value="UniProtKB-KW"/>
</dbReference>
<feature type="region of interest" description="Disordered" evidence="8">
    <location>
        <begin position="42"/>
        <end position="79"/>
    </location>
</feature>
<comment type="caution">
    <text evidence="12">The sequence shown here is derived from an EMBL/GenBank/DDBJ whole genome shotgun (WGS) entry which is preliminary data.</text>
</comment>
<keyword evidence="4" id="KW-0133">Cell shape</keyword>
<dbReference type="Pfam" id="PF00768">
    <property type="entry name" value="Peptidase_S11"/>
    <property type="match status" value="1"/>
</dbReference>
<keyword evidence="12" id="KW-0121">Carboxypeptidase</keyword>
<reference evidence="12 13" key="1">
    <citation type="submission" date="2023-02" db="EMBL/GenBank/DDBJ databases">
        <title>Genome sequencing required for Actinomycetospora new species description.</title>
        <authorList>
            <person name="Saimee Y."/>
            <person name="Duangmal K."/>
        </authorList>
    </citation>
    <scope>NUCLEOTIDE SEQUENCE [LARGE SCALE GENOMIC DNA]</scope>
    <source>
        <strain evidence="12 13">DW7H6</strain>
    </source>
</reference>
<accession>A0ABT5SW34</accession>
<gene>
    <name evidence="12" type="ORF">PGB27_15200</name>
</gene>
<dbReference type="SUPFAM" id="SSF56601">
    <property type="entry name" value="beta-lactamase/transpeptidase-like"/>
    <property type="match status" value="1"/>
</dbReference>
<feature type="signal peptide" evidence="10">
    <location>
        <begin position="1"/>
        <end position="33"/>
    </location>
</feature>
<evidence type="ECO:0000256" key="4">
    <source>
        <dbReference type="ARBA" id="ARBA00022960"/>
    </source>
</evidence>
<evidence type="ECO:0000256" key="3">
    <source>
        <dbReference type="ARBA" id="ARBA00022801"/>
    </source>
</evidence>
<dbReference type="Gene3D" id="3.40.710.10">
    <property type="entry name" value="DD-peptidase/beta-lactamase superfamily"/>
    <property type="match status" value="1"/>
</dbReference>
<dbReference type="PANTHER" id="PTHR21581">
    <property type="entry name" value="D-ALANYL-D-ALANINE CARBOXYPEPTIDASE"/>
    <property type="match status" value="1"/>
</dbReference>
<keyword evidence="3" id="KW-0378">Hydrolase</keyword>
<feature type="compositionally biased region" description="Pro residues" evidence="8">
    <location>
        <begin position="64"/>
        <end position="74"/>
    </location>
</feature>
<evidence type="ECO:0000313" key="13">
    <source>
        <dbReference type="Proteomes" id="UP001300763"/>
    </source>
</evidence>
<keyword evidence="5" id="KW-0573">Peptidoglycan synthesis</keyword>
<dbReference type="PANTHER" id="PTHR21581:SF33">
    <property type="entry name" value="D-ALANYL-D-ALANINE CARBOXYPEPTIDASE DACB"/>
    <property type="match status" value="1"/>
</dbReference>
<dbReference type="InterPro" id="IPR001967">
    <property type="entry name" value="Peptidase_S11_N"/>
</dbReference>
<evidence type="ECO:0000256" key="10">
    <source>
        <dbReference type="SAM" id="SignalP"/>
    </source>
</evidence>
<evidence type="ECO:0000256" key="7">
    <source>
        <dbReference type="RuleBase" id="RU004016"/>
    </source>
</evidence>
<dbReference type="Proteomes" id="UP001300763">
    <property type="component" value="Unassembled WGS sequence"/>
</dbReference>
<keyword evidence="2 10" id="KW-0732">Signal</keyword>
<keyword evidence="6" id="KW-0961">Cell wall biogenesis/degradation</keyword>
<dbReference type="InterPro" id="IPR018044">
    <property type="entry name" value="Peptidase_S11"/>
</dbReference>
<dbReference type="PRINTS" id="PR00725">
    <property type="entry name" value="DADACBPTASE1"/>
</dbReference>
<keyword evidence="9" id="KW-1133">Transmembrane helix</keyword>
<proteinExistence type="inferred from homology"/>
<organism evidence="12 13">
    <name type="scientific">Actinomycetospora lemnae</name>
    <dbReference type="NCBI Taxonomy" id="3019891"/>
    <lineage>
        <taxon>Bacteria</taxon>
        <taxon>Bacillati</taxon>
        <taxon>Actinomycetota</taxon>
        <taxon>Actinomycetes</taxon>
        <taxon>Pseudonocardiales</taxon>
        <taxon>Pseudonocardiaceae</taxon>
        <taxon>Actinomycetospora</taxon>
    </lineage>
</organism>
<evidence type="ECO:0000256" key="6">
    <source>
        <dbReference type="ARBA" id="ARBA00023316"/>
    </source>
</evidence>
<protein>
    <submittedName>
        <fullName evidence="12">D-alanyl-D-alanine carboxypeptidase</fullName>
    </submittedName>
</protein>
<comment type="similarity">
    <text evidence="1 7">Belongs to the peptidase S11 family.</text>
</comment>
<evidence type="ECO:0000256" key="9">
    <source>
        <dbReference type="SAM" id="Phobius"/>
    </source>
</evidence>
<feature type="chain" id="PRO_5046862572" evidence="10">
    <location>
        <begin position="34"/>
        <end position="403"/>
    </location>
</feature>
<dbReference type="InterPro" id="IPR012338">
    <property type="entry name" value="Beta-lactam/transpept-like"/>
</dbReference>
<keyword evidence="12" id="KW-0645">Protease</keyword>
<evidence type="ECO:0000259" key="11">
    <source>
        <dbReference type="Pfam" id="PF00768"/>
    </source>
</evidence>
<keyword evidence="13" id="KW-1185">Reference proteome</keyword>
<evidence type="ECO:0000256" key="5">
    <source>
        <dbReference type="ARBA" id="ARBA00022984"/>
    </source>
</evidence>
<evidence type="ECO:0000313" key="12">
    <source>
        <dbReference type="EMBL" id="MDD7966680.1"/>
    </source>
</evidence>
<sequence length="403" mass="41306">MRSRRPLALLTVLVALLLGALPGLLGTAGTASAAPAGVDCPFGTAPGPPVDDSEVPQPGQAQPTPLPVPDPPVGGPAMGSCGDVVAPGAPAAPAVGVVSYVLADLDSGAVLAARNPHARLRPASLMKTLTGLLVARQLPLDETITGTQEDADQEGTRVGIGPGGQYTIRQVFDSMMIASGNDAAHALAVRLAGSVPATVDLMNTTAREIGALDTRAATPSGLDGPGMQTSAYDLASIFRVAMREEPFAQAVTTRRIPFPGWGDNPPFEVVNDNKLLTTGYPGYIGGKTGFTDDARHTFIGAAEQNGRRLVVVLMRGEQRPVPMYEQARVLLDHGFALPDPQGIGMLTDAQPADPELASAPDDGDEDTVAPSSGAVSSSWGTPLLLVAVVAGVGGLFALRAGRR</sequence>
<keyword evidence="9" id="KW-0472">Membrane</keyword>
<evidence type="ECO:0000256" key="2">
    <source>
        <dbReference type="ARBA" id="ARBA00022729"/>
    </source>
</evidence>
<feature type="domain" description="Peptidase S11 D-alanyl-D-alanine carboxypeptidase A N-terminal" evidence="11">
    <location>
        <begin position="91"/>
        <end position="315"/>
    </location>
</feature>
<feature type="region of interest" description="Disordered" evidence="8">
    <location>
        <begin position="345"/>
        <end position="376"/>
    </location>
</feature>
<feature type="transmembrane region" description="Helical" evidence="9">
    <location>
        <begin position="379"/>
        <end position="398"/>
    </location>
</feature>